<proteinExistence type="predicted"/>
<organism evidence="1">
    <name type="scientific">marine sediment metagenome</name>
    <dbReference type="NCBI Taxonomy" id="412755"/>
    <lineage>
        <taxon>unclassified sequences</taxon>
        <taxon>metagenomes</taxon>
        <taxon>ecological metagenomes</taxon>
    </lineage>
</organism>
<sequence>PPVLGQHTKEILSELGFKEIEIEKLYEEKVI</sequence>
<feature type="non-terminal residue" evidence="1">
    <location>
        <position position="1"/>
    </location>
</feature>
<reference evidence="1" key="1">
    <citation type="journal article" date="2014" name="Front. Microbiol.">
        <title>High frequency of phylogenetically diverse reductive dehalogenase-homologous genes in deep subseafloor sedimentary metagenomes.</title>
        <authorList>
            <person name="Kawai M."/>
            <person name="Futagami T."/>
            <person name="Toyoda A."/>
            <person name="Takaki Y."/>
            <person name="Nishi S."/>
            <person name="Hori S."/>
            <person name="Arai W."/>
            <person name="Tsubouchi T."/>
            <person name="Morono Y."/>
            <person name="Uchiyama I."/>
            <person name="Ito T."/>
            <person name="Fujiyama A."/>
            <person name="Inagaki F."/>
            <person name="Takami H."/>
        </authorList>
    </citation>
    <scope>NUCLEOTIDE SEQUENCE</scope>
    <source>
        <strain evidence="1">Expedition CK06-06</strain>
    </source>
</reference>
<gene>
    <name evidence="1" type="ORF">S01H4_41474</name>
</gene>
<name>X1D311_9ZZZZ</name>
<evidence type="ECO:0008006" key="2">
    <source>
        <dbReference type="Google" id="ProtNLM"/>
    </source>
</evidence>
<protein>
    <recommendedName>
        <fullName evidence="2">Formyl-CoA transferase</fullName>
    </recommendedName>
</protein>
<dbReference type="SUPFAM" id="SSF89796">
    <property type="entry name" value="CoA-transferase family III (CaiB/BaiF)"/>
    <property type="match status" value="1"/>
</dbReference>
<evidence type="ECO:0000313" key="1">
    <source>
        <dbReference type="EMBL" id="GAG99472.1"/>
    </source>
</evidence>
<dbReference type="EMBL" id="BART01022686">
    <property type="protein sequence ID" value="GAG99472.1"/>
    <property type="molecule type" value="Genomic_DNA"/>
</dbReference>
<dbReference type="Gene3D" id="3.40.50.10540">
    <property type="entry name" value="Crotonobetainyl-coa:carnitine coa-transferase, domain 1"/>
    <property type="match status" value="1"/>
</dbReference>
<comment type="caution">
    <text evidence="1">The sequence shown here is derived from an EMBL/GenBank/DDBJ whole genome shotgun (WGS) entry which is preliminary data.</text>
</comment>
<dbReference type="AlphaFoldDB" id="X1D311"/>
<accession>X1D311</accession>
<dbReference type="InterPro" id="IPR023606">
    <property type="entry name" value="CoA-Trfase_III_dom_1_sf"/>
</dbReference>